<name>A0A9D2BLA5_9FIRM</name>
<reference evidence="1" key="1">
    <citation type="journal article" date="2021" name="PeerJ">
        <title>Extensive microbial diversity within the chicken gut microbiome revealed by metagenomics and culture.</title>
        <authorList>
            <person name="Gilroy R."/>
            <person name="Ravi A."/>
            <person name="Getino M."/>
            <person name="Pursley I."/>
            <person name="Horton D.L."/>
            <person name="Alikhan N.F."/>
            <person name="Baker D."/>
            <person name="Gharbi K."/>
            <person name="Hall N."/>
            <person name="Watson M."/>
            <person name="Adriaenssens E.M."/>
            <person name="Foster-Nyarko E."/>
            <person name="Jarju S."/>
            <person name="Secka A."/>
            <person name="Antonio M."/>
            <person name="Oren A."/>
            <person name="Chaudhuri R.R."/>
            <person name="La Ragione R."/>
            <person name="Hildebrand F."/>
            <person name="Pallen M.J."/>
        </authorList>
    </citation>
    <scope>NUCLEOTIDE SEQUENCE</scope>
    <source>
        <strain evidence="1">ChiGjej1B1-14440</strain>
    </source>
</reference>
<proteinExistence type="predicted"/>
<comment type="caution">
    <text evidence="1">The sequence shown here is derived from an EMBL/GenBank/DDBJ whole genome shotgun (WGS) entry which is preliminary data.</text>
</comment>
<organism evidence="1 2">
    <name type="scientific">Candidatus Erysipelatoclostridium merdavium</name>
    <dbReference type="NCBI Taxonomy" id="2838566"/>
    <lineage>
        <taxon>Bacteria</taxon>
        <taxon>Bacillati</taxon>
        <taxon>Bacillota</taxon>
        <taxon>Erysipelotrichia</taxon>
        <taxon>Erysipelotrichales</taxon>
        <taxon>Erysipelotrichales incertae sedis</taxon>
    </lineage>
</organism>
<evidence type="ECO:0000313" key="1">
    <source>
        <dbReference type="EMBL" id="HIX80905.1"/>
    </source>
</evidence>
<dbReference type="EMBL" id="DXET01000073">
    <property type="protein sequence ID" value="HIX80905.1"/>
    <property type="molecule type" value="Genomic_DNA"/>
</dbReference>
<dbReference type="Proteomes" id="UP000886724">
    <property type="component" value="Unassembled WGS sequence"/>
</dbReference>
<accession>A0A9D2BLA5</accession>
<dbReference type="AlphaFoldDB" id="A0A9D2BLA5"/>
<evidence type="ECO:0000313" key="2">
    <source>
        <dbReference type="Proteomes" id="UP000886724"/>
    </source>
</evidence>
<reference evidence="1" key="2">
    <citation type="submission" date="2021-04" db="EMBL/GenBank/DDBJ databases">
        <authorList>
            <person name="Gilroy R."/>
        </authorList>
    </citation>
    <scope>NUCLEOTIDE SEQUENCE</scope>
    <source>
        <strain evidence="1">ChiGjej1B1-14440</strain>
    </source>
</reference>
<gene>
    <name evidence="1" type="ORF">H9980_02895</name>
</gene>
<sequence>MLIRARCYLGFGFNIEQVKEILQKESIEKIDDLLSKQEEIIQENIIYQMNILKKLKANRSLINDAKKQDHQLELKMRPGIYRIDTQKCYNLFLSKKRAGSIKTILSKSSVYFFYCTIS</sequence>
<protein>
    <submittedName>
        <fullName evidence="1">Uncharacterized protein</fullName>
    </submittedName>
</protein>